<accession>A0AAN9KZ11</accession>
<organism evidence="2 3">
    <name type="scientific">Phaseolus coccineus</name>
    <name type="common">Scarlet runner bean</name>
    <name type="synonym">Phaseolus multiflorus</name>
    <dbReference type="NCBI Taxonomy" id="3886"/>
    <lineage>
        <taxon>Eukaryota</taxon>
        <taxon>Viridiplantae</taxon>
        <taxon>Streptophyta</taxon>
        <taxon>Embryophyta</taxon>
        <taxon>Tracheophyta</taxon>
        <taxon>Spermatophyta</taxon>
        <taxon>Magnoliopsida</taxon>
        <taxon>eudicotyledons</taxon>
        <taxon>Gunneridae</taxon>
        <taxon>Pentapetalae</taxon>
        <taxon>rosids</taxon>
        <taxon>fabids</taxon>
        <taxon>Fabales</taxon>
        <taxon>Fabaceae</taxon>
        <taxon>Papilionoideae</taxon>
        <taxon>50 kb inversion clade</taxon>
        <taxon>NPAAA clade</taxon>
        <taxon>indigoferoid/millettioid clade</taxon>
        <taxon>Phaseoleae</taxon>
        <taxon>Phaseolus</taxon>
    </lineage>
</organism>
<comment type="caution">
    <text evidence="2">The sequence shown here is derived from an EMBL/GenBank/DDBJ whole genome shotgun (WGS) entry which is preliminary data.</text>
</comment>
<dbReference type="Proteomes" id="UP001374584">
    <property type="component" value="Unassembled WGS sequence"/>
</dbReference>
<feature type="compositionally biased region" description="Basic and acidic residues" evidence="1">
    <location>
        <begin position="211"/>
        <end position="220"/>
    </location>
</feature>
<dbReference type="EMBL" id="JAYMYR010000071">
    <property type="protein sequence ID" value="KAK7326294.1"/>
    <property type="molecule type" value="Genomic_DNA"/>
</dbReference>
<protein>
    <submittedName>
        <fullName evidence="2">Uncharacterized protein</fullName>
    </submittedName>
</protein>
<evidence type="ECO:0000313" key="2">
    <source>
        <dbReference type="EMBL" id="KAK7326294.1"/>
    </source>
</evidence>
<keyword evidence="3" id="KW-1185">Reference proteome</keyword>
<gene>
    <name evidence="2" type="ORF">VNO80_33114</name>
</gene>
<proteinExistence type="predicted"/>
<name>A0AAN9KZ11_PHACN</name>
<sequence length="220" mass="24858">MITYSDLRELADRSLSGDAPSSMSEPFRNLLGMGVTIPALIQPGSIDHVPFPLVLGRLWLYERKPAIKKSLYLLVLDHIPSGASTEEEIAMHLAQLARRSLEWECSVGAGGPPVPRQHLEVHLVVLHETRDIPHSMAPFAHPFRPSRRGALFHYHLPPFLSSRLFTHEDRRMYARLRLPVRVGRSTLWQDQSPGQTNPPPRRIVLCPPDPYRAKELPGDP</sequence>
<feature type="region of interest" description="Disordered" evidence="1">
    <location>
        <begin position="187"/>
        <end position="220"/>
    </location>
</feature>
<evidence type="ECO:0000313" key="3">
    <source>
        <dbReference type="Proteomes" id="UP001374584"/>
    </source>
</evidence>
<evidence type="ECO:0000256" key="1">
    <source>
        <dbReference type="SAM" id="MobiDB-lite"/>
    </source>
</evidence>
<reference evidence="2 3" key="1">
    <citation type="submission" date="2024-01" db="EMBL/GenBank/DDBJ databases">
        <title>The genomes of 5 underutilized Papilionoideae crops provide insights into root nodulation and disease resistanc.</title>
        <authorList>
            <person name="Jiang F."/>
        </authorList>
    </citation>
    <scope>NUCLEOTIDE SEQUENCE [LARGE SCALE GENOMIC DNA]</scope>
    <source>
        <strain evidence="2">JINMINGXINNONG_FW02</strain>
        <tissue evidence="2">Leaves</tissue>
    </source>
</reference>
<dbReference type="AlphaFoldDB" id="A0AAN9KZ11"/>